<feature type="transmembrane region" description="Helical" evidence="1">
    <location>
        <begin position="528"/>
        <end position="545"/>
    </location>
</feature>
<dbReference type="SUPFAM" id="SSF82714">
    <property type="entry name" value="Multidrug efflux transporter AcrB TolC docking domain, DN and DC subdomains"/>
    <property type="match status" value="1"/>
</dbReference>
<dbReference type="InterPro" id="IPR027463">
    <property type="entry name" value="AcrB_DN_DC_subdom"/>
</dbReference>
<dbReference type="SUPFAM" id="SSF82693">
    <property type="entry name" value="Multidrug efflux transporter AcrB pore domain, PN1, PN2, PC1 and PC2 subdomains"/>
    <property type="match status" value="2"/>
</dbReference>
<feature type="transmembrane region" description="Helical" evidence="1">
    <location>
        <begin position="375"/>
        <end position="396"/>
    </location>
</feature>
<dbReference type="GO" id="GO:0005886">
    <property type="term" value="C:plasma membrane"/>
    <property type="evidence" value="ECO:0007669"/>
    <property type="project" value="TreeGrafter"/>
</dbReference>
<accession>A0A6N3AJZ4</accession>
<dbReference type="Gene3D" id="3.30.70.1440">
    <property type="entry name" value="Multidrug efflux transporter AcrB pore domain"/>
    <property type="match status" value="1"/>
</dbReference>
<feature type="transmembrane region" description="Helical" evidence="1">
    <location>
        <begin position="1010"/>
        <end position="1029"/>
    </location>
</feature>
<gene>
    <name evidence="2" type="primary">acrF</name>
    <name evidence="2" type="ORF">PCLFYP37_01499</name>
</gene>
<feature type="transmembrane region" description="Helical" evidence="1">
    <location>
        <begin position="909"/>
        <end position="927"/>
    </location>
</feature>
<feature type="transmembrane region" description="Helical" evidence="1">
    <location>
        <begin position="1035"/>
        <end position="1058"/>
    </location>
</feature>
<dbReference type="RefSeq" id="WP_412442219.1">
    <property type="nucleotide sequence ID" value="NZ_CACRUT010000008.1"/>
</dbReference>
<keyword evidence="1" id="KW-1133">Transmembrane helix</keyword>
<dbReference type="EMBL" id="CACRUT010000008">
    <property type="protein sequence ID" value="VYT92865.1"/>
    <property type="molecule type" value="Genomic_DNA"/>
</dbReference>
<dbReference type="Gene3D" id="3.30.70.1430">
    <property type="entry name" value="Multidrug efflux transporter AcrB pore domain"/>
    <property type="match status" value="2"/>
</dbReference>
<dbReference type="PANTHER" id="PTHR32063:SF0">
    <property type="entry name" value="SWARMING MOTILITY PROTEIN SWRC"/>
    <property type="match status" value="1"/>
</dbReference>
<feature type="transmembrane region" description="Helical" evidence="1">
    <location>
        <begin position="961"/>
        <end position="982"/>
    </location>
</feature>
<name>A0A6N3AJZ4_9BACT</name>
<dbReference type="GO" id="GO:0042910">
    <property type="term" value="F:xenobiotic transmembrane transporter activity"/>
    <property type="evidence" value="ECO:0007669"/>
    <property type="project" value="TreeGrafter"/>
</dbReference>
<feature type="transmembrane region" description="Helical" evidence="1">
    <location>
        <begin position="435"/>
        <end position="454"/>
    </location>
</feature>
<evidence type="ECO:0000256" key="1">
    <source>
        <dbReference type="SAM" id="Phobius"/>
    </source>
</evidence>
<feature type="transmembrane region" description="Helical" evidence="1">
    <location>
        <begin position="402"/>
        <end position="423"/>
    </location>
</feature>
<dbReference type="Gene3D" id="3.30.70.1320">
    <property type="entry name" value="Multidrug efflux transporter AcrB pore domain like"/>
    <property type="match status" value="1"/>
</dbReference>
<dbReference type="Gene3D" id="3.30.2090.10">
    <property type="entry name" value="Multidrug efflux transporter AcrB TolC docking domain, DN and DC subdomains"/>
    <property type="match status" value="2"/>
</dbReference>
<dbReference type="AlphaFoldDB" id="A0A6N3AJZ4"/>
<evidence type="ECO:0000313" key="2">
    <source>
        <dbReference type="EMBL" id="VYT92865.1"/>
    </source>
</evidence>
<sequence length="1085" mass="124071">MQEKTHILDRVSSFSLLLTMIILMIIGAALIPLVDVGSSPKPRQGKTLTISYGWQNASPKVVEQEVTSKIEGLVSAVKGVAEVSSESYFGSGRVTVVLKKEADVSAVKFEISSLLKQVRKKLPEEVSYPELTGGEVVNDGAPQKESPVRHLLTYQVNSNLKGEQIKEYVEKNVEPVVRAWEEVKSVDVTGGTSKYMEITYDPLIVANYGLTVADVEDGIKSFIGKSDIVGDVMYRDEDGEQSRVTLYLKTSRFARQIGEMPLKTVDGKIIYLNDLATFEYRDRLPGSYYRVNGLNTIYMNIVVDADANEIELSRQLRAKIEELKPRLRDGMYLTLTYDAAKEKQSELEKLITRTLMSLAILLVFVWLVRRNWKYLSIIAITLAANVLIAVMAYYVFDMRLHTFSLAGITVSLGLIIDAAIVMVDHYSYYHNRKAFLAILAALLTTIGSLVVVFFMPEYIQRDLYDFSWIIIINLTVALVVALFFVPALVKQFHYSSRMPIKRLGRSKRVMAWTRFYRKYIAFTQKRKWIYYVLLVLAFGIPFHALPDRWDKEKVYYQSEEEEASPWYERAYNATFGTRFFQTELKEPLSKVFGGTMRLFAQSLDENTYAKEEEEMKLHIRAQMPLGGSVHELNEKVQILENFLVGFKEIKRFESRVEWWGANLTVEFKDEYRDTSFPYVLESKVIGKVISIGGADWSTYGVSERGFSNSLNLQYRSNRIEIAGYNYNALYRYAEDICARLKQNHRVMDIIIETPGHERQEDELYMVYTPQNFALYGQSAAAMHGTLRELLSGVDVGRYEDEFIRTDIYLRSLQSDRFNVWDLEHTHVKTSEGDVWLPPFMDMNLREAKNCIPKKNQEYVLRVAFNVLGSYNYTAKYIEEVTDEFNDRFPVGYRCLNNTPNWYQDEGTQYWLILVIVLIIYFMCSILFESFRLPFVIITLIPVSFIGTFLTFYFSGVKFGTGGFASLVLLSGLVVNAGIYIINEYNNQTAACKAQALPRVNLYVKAYNHKIIPVFLTTLSTVLGLVPFLIDGQEEAFWFSFAIGTSGGLLFSILALIFVMPIFMPLKKAASGFAWHTRTASCRTSL</sequence>
<feature type="transmembrane region" description="Helical" evidence="1">
    <location>
        <begin position="934"/>
        <end position="955"/>
    </location>
</feature>
<feature type="transmembrane region" description="Helical" evidence="1">
    <location>
        <begin position="350"/>
        <end position="368"/>
    </location>
</feature>
<dbReference type="Pfam" id="PF00873">
    <property type="entry name" value="ACR_tran"/>
    <property type="match status" value="2"/>
</dbReference>
<proteinExistence type="predicted"/>
<dbReference type="PANTHER" id="PTHR32063">
    <property type="match status" value="1"/>
</dbReference>
<dbReference type="InterPro" id="IPR001036">
    <property type="entry name" value="Acrflvin-R"/>
</dbReference>
<feature type="transmembrane region" description="Helical" evidence="1">
    <location>
        <begin position="12"/>
        <end position="34"/>
    </location>
</feature>
<keyword evidence="1" id="KW-0812">Transmembrane</keyword>
<keyword evidence="1" id="KW-0472">Membrane</keyword>
<reference evidence="2" key="1">
    <citation type="submission" date="2019-11" db="EMBL/GenBank/DDBJ databases">
        <authorList>
            <person name="Feng L."/>
        </authorList>
    </citation>
    <scope>NUCLEOTIDE SEQUENCE</scope>
    <source>
        <strain evidence="2">PclaraLFYP37</strain>
    </source>
</reference>
<feature type="transmembrane region" description="Helical" evidence="1">
    <location>
        <begin position="466"/>
        <end position="489"/>
    </location>
</feature>
<organism evidence="2">
    <name type="scientific">Paraprevotella clara</name>
    <dbReference type="NCBI Taxonomy" id="454154"/>
    <lineage>
        <taxon>Bacteria</taxon>
        <taxon>Pseudomonadati</taxon>
        <taxon>Bacteroidota</taxon>
        <taxon>Bacteroidia</taxon>
        <taxon>Bacteroidales</taxon>
        <taxon>Prevotellaceae</taxon>
        <taxon>Paraprevotella</taxon>
    </lineage>
</organism>
<protein>
    <submittedName>
        <fullName evidence="2">Multidrug export protein AcrF</fullName>
    </submittedName>
</protein>
<dbReference type="Gene3D" id="1.20.1640.10">
    <property type="entry name" value="Multidrug efflux transporter AcrB transmembrane domain"/>
    <property type="match status" value="3"/>
</dbReference>
<dbReference type="SUPFAM" id="SSF82866">
    <property type="entry name" value="Multidrug efflux transporter AcrB transmembrane domain"/>
    <property type="match status" value="2"/>
</dbReference>